<dbReference type="FunFam" id="3.10.10.10:FF:000007">
    <property type="entry name" value="Retrovirus-related Pol polyprotein from transposon 17.6-like Protein"/>
    <property type="match status" value="1"/>
</dbReference>
<accession>A0A4Y2RF61</accession>
<organism evidence="9 10">
    <name type="scientific">Araneus ventricosus</name>
    <name type="common">Orbweaver spider</name>
    <name type="synonym">Epeira ventricosa</name>
    <dbReference type="NCBI Taxonomy" id="182803"/>
    <lineage>
        <taxon>Eukaryota</taxon>
        <taxon>Metazoa</taxon>
        <taxon>Ecdysozoa</taxon>
        <taxon>Arthropoda</taxon>
        <taxon>Chelicerata</taxon>
        <taxon>Arachnida</taxon>
        <taxon>Araneae</taxon>
        <taxon>Araneomorphae</taxon>
        <taxon>Entelegynae</taxon>
        <taxon>Araneoidea</taxon>
        <taxon>Araneidae</taxon>
        <taxon>Araneus</taxon>
    </lineage>
</organism>
<dbReference type="Pfam" id="PF00078">
    <property type="entry name" value="RVT_1"/>
    <property type="match status" value="1"/>
</dbReference>
<dbReference type="InterPro" id="IPR000477">
    <property type="entry name" value="RT_dom"/>
</dbReference>
<keyword evidence="4" id="KW-0540">Nuclease</keyword>
<comment type="caution">
    <text evidence="9">The sequence shown here is derived from an EMBL/GenBank/DDBJ whole genome shotgun (WGS) entry which is preliminary data.</text>
</comment>
<evidence type="ECO:0000259" key="8">
    <source>
        <dbReference type="Pfam" id="PF00078"/>
    </source>
</evidence>
<evidence type="ECO:0000256" key="7">
    <source>
        <dbReference type="ARBA" id="ARBA00022918"/>
    </source>
</evidence>
<gene>
    <name evidence="9" type="ORF">AVEN_249434_1</name>
</gene>
<evidence type="ECO:0000256" key="6">
    <source>
        <dbReference type="ARBA" id="ARBA00022801"/>
    </source>
</evidence>
<proteinExistence type="predicted"/>
<keyword evidence="1" id="KW-0645">Protease</keyword>
<evidence type="ECO:0000313" key="9">
    <source>
        <dbReference type="EMBL" id="GBN74291.1"/>
    </source>
</evidence>
<dbReference type="PANTHER" id="PTHR24559:SF444">
    <property type="entry name" value="REVERSE TRANSCRIPTASE DOMAIN-CONTAINING PROTEIN"/>
    <property type="match status" value="1"/>
</dbReference>
<dbReference type="OrthoDB" id="420169at2759"/>
<dbReference type="GO" id="GO:0003964">
    <property type="term" value="F:RNA-directed DNA polymerase activity"/>
    <property type="evidence" value="ECO:0007669"/>
    <property type="project" value="UniProtKB-KW"/>
</dbReference>
<evidence type="ECO:0000256" key="5">
    <source>
        <dbReference type="ARBA" id="ARBA00022759"/>
    </source>
</evidence>
<dbReference type="GO" id="GO:0004519">
    <property type="term" value="F:endonuclease activity"/>
    <property type="evidence" value="ECO:0007669"/>
    <property type="project" value="UniProtKB-KW"/>
</dbReference>
<dbReference type="InterPro" id="IPR043502">
    <property type="entry name" value="DNA/RNA_pol_sf"/>
</dbReference>
<protein>
    <recommendedName>
        <fullName evidence="8">Reverse transcriptase domain-containing protein</fullName>
    </recommendedName>
</protein>
<dbReference type="GO" id="GO:0006508">
    <property type="term" value="P:proteolysis"/>
    <property type="evidence" value="ECO:0007669"/>
    <property type="project" value="UniProtKB-KW"/>
</dbReference>
<reference evidence="9 10" key="1">
    <citation type="journal article" date="2019" name="Sci. Rep.">
        <title>Orb-weaving spider Araneus ventricosus genome elucidates the spidroin gene catalogue.</title>
        <authorList>
            <person name="Kono N."/>
            <person name="Nakamura H."/>
            <person name="Ohtoshi R."/>
            <person name="Moran D.A.P."/>
            <person name="Shinohara A."/>
            <person name="Yoshida Y."/>
            <person name="Fujiwara M."/>
            <person name="Mori M."/>
            <person name="Tomita M."/>
            <person name="Arakawa K."/>
        </authorList>
    </citation>
    <scope>NUCLEOTIDE SEQUENCE [LARGE SCALE GENOMIC DNA]</scope>
</reference>
<dbReference type="InterPro" id="IPR043128">
    <property type="entry name" value="Rev_trsase/Diguanyl_cyclase"/>
</dbReference>
<dbReference type="GO" id="GO:0008233">
    <property type="term" value="F:peptidase activity"/>
    <property type="evidence" value="ECO:0007669"/>
    <property type="project" value="UniProtKB-KW"/>
</dbReference>
<dbReference type="Gene3D" id="3.10.10.10">
    <property type="entry name" value="HIV Type 1 Reverse Transcriptase, subunit A, domain 1"/>
    <property type="match status" value="1"/>
</dbReference>
<keyword evidence="10" id="KW-1185">Reference proteome</keyword>
<dbReference type="Proteomes" id="UP000499080">
    <property type="component" value="Unassembled WGS sequence"/>
</dbReference>
<dbReference type="SUPFAM" id="SSF56672">
    <property type="entry name" value="DNA/RNA polymerases"/>
    <property type="match status" value="1"/>
</dbReference>
<dbReference type="AlphaFoldDB" id="A0A4Y2RF61"/>
<keyword evidence="2" id="KW-0808">Transferase</keyword>
<evidence type="ECO:0000313" key="10">
    <source>
        <dbReference type="Proteomes" id="UP000499080"/>
    </source>
</evidence>
<dbReference type="Gene3D" id="3.30.70.270">
    <property type="match status" value="1"/>
</dbReference>
<dbReference type="PANTHER" id="PTHR24559">
    <property type="entry name" value="TRANSPOSON TY3-I GAG-POL POLYPROTEIN"/>
    <property type="match status" value="1"/>
</dbReference>
<evidence type="ECO:0000256" key="4">
    <source>
        <dbReference type="ARBA" id="ARBA00022722"/>
    </source>
</evidence>
<feature type="domain" description="Reverse transcriptase" evidence="8">
    <location>
        <begin position="4"/>
        <end position="76"/>
    </location>
</feature>
<evidence type="ECO:0000256" key="2">
    <source>
        <dbReference type="ARBA" id="ARBA00022679"/>
    </source>
</evidence>
<name>A0A4Y2RF61_ARAVE</name>
<evidence type="ECO:0000256" key="3">
    <source>
        <dbReference type="ARBA" id="ARBA00022695"/>
    </source>
</evidence>
<keyword evidence="7" id="KW-0695">RNA-directed DNA polymerase</keyword>
<keyword evidence="3" id="KW-0548">Nucleotidyltransferase</keyword>
<dbReference type="InterPro" id="IPR053134">
    <property type="entry name" value="RNA-dir_DNA_polymerase"/>
</dbReference>
<keyword evidence="5" id="KW-0255">Endonuclease</keyword>
<keyword evidence="6" id="KW-0378">Hydrolase</keyword>
<sequence>MVLCSGYWKIEVDVADHEKTAFIIPEGFYEFKVMPFGLCNAPATFWKMMDNLLLEMDYAPFFYFDDIIVFSETFEDYYPMQDCSRMHSGYGPCDQPKEVYSWRARSKNTRPSCIS</sequence>
<evidence type="ECO:0000256" key="1">
    <source>
        <dbReference type="ARBA" id="ARBA00022670"/>
    </source>
</evidence>
<dbReference type="EMBL" id="BGPR01016836">
    <property type="protein sequence ID" value="GBN74291.1"/>
    <property type="molecule type" value="Genomic_DNA"/>
</dbReference>